<dbReference type="InterPro" id="IPR036465">
    <property type="entry name" value="vWFA_dom_sf"/>
</dbReference>
<dbReference type="OrthoDB" id="687730at2759"/>
<protein>
    <recommendedName>
        <fullName evidence="2">VWFA domain-containing protein</fullName>
    </recommendedName>
</protein>
<accession>A0A162B7B6</accession>
<gene>
    <name evidence="3" type="ORF">DCAR_003579</name>
    <name evidence="4" type="ORF">DCAR_0103792</name>
</gene>
<dbReference type="KEGG" id="dcr:108211335"/>
<dbReference type="Pfam" id="PF13519">
    <property type="entry name" value="VWA_2"/>
    <property type="match status" value="1"/>
</dbReference>
<dbReference type="EMBL" id="CP093343">
    <property type="protein sequence ID" value="WOG84608.1"/>
    <property type="molecule type" value="Genomic_DNA"/>
</dbReference>
<dbReference type="EMBL" id="LNRQ01000001">
    <property type="protein sequence ID" value="KZN10923.1"/>
    <property type="molecule type" value="Genomic_DNA"/>
</dbReference>
<dbReference type="SMART" id="SM00327">
    <property type="entry name" value="VWA"/>
    <property type="match status" value="1"/>
</dbReference>
<proteinExistence type="predicted"/>
<keyword evidence="5" id="KW-1185">Reference proteome</keyword>
<dbReference type="Gramene" id="KZN10923">
    <property type="protein sequence ID" value="KZN10923"/>
    <property type="gene ID" value="DCAR_003579"/>
</dbReference>
<organism evidence="3">
    <name type="scientific">Daucus carota subsp. sativus</name>
    <name type="common">Carrot</name>
    <dbReference type="NCBI Taxonomy" id="79200"/>
    <lineage>
        <taxon>Eukaryota</taxon>
        <taxon>Viridiplantae</taxon>
        <taxon>Streptophyta</taxon>
        <taxon>Embryophyta</taxon>
        <taxon>Tracheophyta</taxon>
        <taxon>Spermatophyta</taxon>
        <taxon>Magnoliopsida</taxon>
        <taxon>eudicotyledons</taxon>
        <taxon>Gunneridae</taxon>
        <taxon>Pentapetalae</taxon>
        <taxon>asterids</taxon>
        <taxon>campanulids</taxon>
        <taxon>Apiales</taxon>
        <taxon>Apiaceae</taxon>
        <taxon>Apioideae</taxon>
        <taxon>Scandiceae</taxon>
        <taxon>Daucinae</taxon>
        <taxon>Daucus</taxon>
        <taxon>Daucus sect. Daucus</taxon>
    </lineage>
</organism>
<feature type="domain" description="VWFA" evidence="2">
    <location>
        <begin position="63"/>
        <end position="239"/>
    </location>
</feature>
<dbReference type="AlphaFoldDB" id="A0A162B7B6"/>
<reference evidence="3" key="1">
    <citation type="journal article" date="2016" name="Nat. Genet.">
        <title>A high-quality carrot genome assembly provides new insights into carotenoid accumulation and asterid genome evolution.</title>
        <authorList>
            <person name="Iorizzo M."/>
            <person name="Ellison S."/>
            <person name="Senalik D."/>
            <person name="Zeng P."/>
            <person name="Satapoomin P."/>
            <person name="Huang J."/>
            <person name="Bowman M."/>
            <person name="Iovene M."/>
            <person name="Sanseverino W."/>
            <person name="Cavagnaro P."/>
            <person name="Yildiz M."/>
            <person name="Macko-Podgorni A."/>
            <person name="Moranska E."/>
            <person name="Grzebelus E."/>
            <person name="Grzebelus D."/>
            <person name="Ashrafi H."/>
            <person name="Zheng Z."/>
            <person name="Cheng S."/>
            <person name="Spooner D."/>
            <person name="Van Deynze A."/>
            <person name="Simon P."/>
        </authorList>
    </citation>
    <scope>NUCLEOTIDE SEQUENCE [LARGE SCALE GENOMIC DNA]</scope>
    <source>
        <tissue evidence="3">Leaf</tissue>
    </source>
</reference>
<sequence length="525" mass="56934">MAFNDDEQIPGTLNVAAGEDEFTVGKAKLKIINSATAPVDENNLRVLLELTGLGNSKERLGLDLVTVLDVSGSMRGERLEKLKKAMQFLIKKLSPIDRLSIVTFGTQAHKLCGLRVVNETSQEEIIDLVMKMHAEGWTNITDGLQTALKVLEGRRLKDGRSVGIMLMSDGEQNKGGDATTVMVGDVPVYTFGFGTATNSRGDPKAMADVLNGIAKNSKGGTFSDVPKTDGLGIAFAQCLAGLLTLAVQDLKLVISPENKSKVESVSAGDYAQSGNTTAEPAVTVDFGNLYDKETRKIIVDLVLPKVEKEVSSQVLKISYKYLNSTKTRELKSPPIFASIKRIGKSTPVQKEEVTVESSRIETAQKMKEARILADQELYDAAKNKLVEAQNLLEDVEIDGVNALIEALKAELQQFLIFLQSPETYKKSGRAYALAAELSHERQRHAAKGDAETAPSMYATPRMEEYKKQSESYEQGKPVPTAAEDAKEEALADPIGPISGALSLQIQIAIQALMSIQNILDSAAPY</sequence>
<reference evidence="4" key="2">
    <citation type="submission" date="2022-03" db="EMBL/GenBank/DDBJ databases">
        <title>Draft title - Genomic analysis of global carrot germplasm unveils the trajectory of domestication and the origin of high carotenoid orange carrot.</title>
        <authorList>
            <person name="Iorizzo M."/>
            <person name="Ellison S."/>
            <person name="Senalik D."/>
            <person name="Macko-Podgorni A."/>
            <person name="Grzebelus D."/>
            <person name="Bostan H."/>
            <person name="Rolling W."/>
            <person name="Curaba J."/>
            <person name="Simon P."/>
        </authorList>
    </citation>
    <scope>NUCLEOTIDE SEQUENCE</scope>
    <source>
        <tissue evidence="4">Leaf</tissue>
    </source>
</reference>
<dbReference type="InterPro" id="IPR051266">
    <property type="entry name" value="CLCR"/>
</dbReference>
<dbReference type="InterPro" id="IPR032838">
    <property type="entry name" value="Vwaint_dom"/>
</dbReference>
<dbReference type="InterPro" id="IPR002035">
    <property type="entry name" value="VWF_A"/>
</dbReference>
<dbReference type="Proteomes" id="UP000077755">
    <property type="component" value="Chromosome 1"/>
</dbReference>
<evidence type="ECO:0000313" key="5">
    <source>
        <dbReference type="Proteomes" id="UP000077755"/>
    </source>
</evidence>
<evidence type="ECO:0000256" key="1">
    <source>
        <dbReference type="SAM" id="MobiDB-lite"/>
    </source>
</evidence>
<dbReference type="Gene3D" id="3.40.50.410">
    <property type="entry name" value="von Willebrand factor, type A domain"/>
    <property type="match status" value="1"/>
</dbReference>
<feature type="region of interest" description="Disordered" evidence="1">
    <location>
        <begin position="466"/>
        <end position="485"/>
    </location>
</feature>
<evidence type="ECO:0000259" key="2">
    <source>
        <dbReference type="PROSITE" id="PS50234"/>
    </source>
</evidence>
<dbReference type="PROSITE" id="PS50234">
    <property type="entry name" value="VWFA"/>
    <property type="match status" value="1"/>
</dbReference>
<dbReference type="SUPFAM" id="SSF53300">
    <property type="entry name" value="vWA-like"/>
    <property type="match status" value="1"/>
</dbReference>
<name>A0A162B7B6_DAUCS</name>
<evidence type="ECO:0000313" key="4">
    <source>
        <dbReference type="EMBL" id="WOG84608.1"/>
    </source>
</evidence>
<dbReference type="PANTHER" id="PTHR10579:SF129">
    <property type="entry name" value="OS01G0640200 PROTEIN"/>
    <property type="match status" value="1"/>
</dbReference>
<dbReference type="PANTHER" id="PTHR10579">
    <property type="entry name" value="CALCIUM-ACTIVATED CHLORIDE CHANNEL REGULATOR"/>
    <property type="match status" value="1"/>
</dbReference>
<evidence type="ECO:0000313" key="3">
    <source>
        <dbReference type="EMBL" id="KZN10923.1"/>
    </source>
</evidence>
<dbReference type="OMA" id="EMARRDH"/>
<dbReference type="Pfam" id="PF14624">
    <property type="entry name" value="Vwaint"/>
    <property type="match status" value="1"/>
</dbReference>